<gene>
    <name evidence="1" type="ORF">FSB75_13200</name>
</gene>
<protein>
    <submittedName>
        <fullName evidence="1">Uncharacterized protein</fullName>
    </submittedName>
</protein>
<dbReference type="Proteomes" id="UP000321204">
    <property type="component" value="Chromosome"/>
</dbReference>
<evidence type="ECO:0000313" key="2">
    <source>
        <dbReference type="Proteomes" id="UP000321204"/>
    </source>
</evidence>
<sequence>MFYDDNNSKEVIKARMLRYALNYWNIKNVEDLDPVVKLMLEAISLELYNLGNETKDAQVRILEKIAGLLAPDFLTTPNPAHAVLHAAPVEPTEILSATASFITQAKLSAQQNDATEAALDVFFTPVDAVQLFDVQIAYLATGGNLFSYDTNYNRLLTSRTGRARPGDNNAFWMGLRVNDKVENLNGLAFYFDWKNMGPALAQRTYQLLPLAKWFLEDKELQTTPGIPYVQPATAPDAYQSIFLEYDTLCLLEKDIKQYYEPKFISIYHAGVDNVLEGKKPYPEAFKNLFAENDLQNLKEPLLWIKITFPATLQPGFLNDLYVYPNAFPVMNRQLNDLKYRLKGGSNIIPLRTAALDQFLSVRSLTDETHEYKSVPYRKTEGDEIGTYTLRRGGVERFDERNARELISYLLEMLRNESAAFAAYGYDFIAGTLKEMNQKISLMEQKTKGYMSDGTEVPNYIIAKPFEGEDMMYVEYWTTLAEAANNLRAGTRLQQGKGVKVKQDSIVLLTMTAGGKNRLRPEERLAAFRYGIMTRDRIVTKEDIRNFCFYELGSRIQKVSIEKGFEIAASEKEAFKRTVNVVLTPHEAEALNSKEWQVLCDQLGSKLQTRSGMSNDYRIVLQKS</sequence>
<dbReference type="AlphaFoldDB" id="A0A5B8UJS6"/>
<dbReference type="EMBL" id="CP042433">
    <property type="protein sequence ID" value="QEC56813.1"/>
    <property type="molecule type" value="Genomic_DNA"/>
</dbReference>
<evidence type="ECO:0000313" key="1">
    <source>
        <dbReference type="EMBL" id="QEC56813.1"/>
    </source>
</evidence>
<reference evidence="1 2" key="1">
    <citation type="journal article" date="2015" name="Int. J. Syst. Evol. Microbiol.">
        <title>Flavisolibacter ginsenosidimutans sp. nov., with ginsenoside-converting activity isolated from soil used for cultivating ginseng.</title>
        <authorList>
            <person name="Zhao Y."/>
            <person name="Liu Q."/>
            <person name="Kang M.S."/>
            <person name="Jin F."/>
            <person name="Yu H."/>
            <person name="Im W.T."/>
        </authorList>
    </citation>
    <scope>NUCLEOTIDE SEQUENCE [LARGE SCALE GENOMIC DNA]</scope>
    <source>
        <strain evidence="1 2">Gsoil 636</strain>
    </source>
</reference>
<organism evidence="1 2">
    <name type="scientific">Flavisolibacter ginsenosidimutans</name>
    <dbReference type="NCBI Taxonomy" id="661481"/>
    <lineage>
        <taxon>Bacteria</taxon>
        <taxon>Pseudomonadati</taxon>
        <taxon>Bacteroidota</taxon>
        <taxon>Chitinophagia</taxon>
        <taxon>Chitinophagales</taxon>
        <taxon>Chitinophagaceae</taxon>
        <taxon>Flavisolibacter</taxon>
    </lineage>
</organism>
<dbReference type="RefSeq" id="WP_146788302.1">
    <property type="nucleotide sequence ID" value="NZ_BAABIO010000003.1"/>
</dbReference>
<dbReference type="KEGG" id="fgg:FSB75_13200"/>
<name>A0A5B8UJS6_9BACT</name>
<proteinExistence type="predicted"/>
<keyword evidence="2" id="KW-1185">Reference proteome</keyword>
<accession>A0A5B8UJS6</accession>
<dbReference type="OrthoDB" id="1090083at2"/>